<dbReference type="InterPro" id="IPR003594">
    <property type="entry name" value="HATPase_dom"/>
</dbReference>
<evidence type="ECO:0000256" key="10">
    <source>
        <dbReference type="ARBA" id="ARBA00037696"/>
    </source>
</evidence>
<dbReference type="EMBL" id="CP051180">
    <property type="protein sequence ID" value="QIZ78310.1"/>
    <property type="molecule type" value="Genomic_DNA"/>
</dbReference>
<dbReference type="InterPro" id="IPR036890">
    <property type="entry name" value="HATPase_C_sf"/>
</dbReference>
<evidence type="ECO:0000256" key="2">
    <source>
        <dbReference type="ARBA" id="ARBA00012438"/>
    </source>
</evidence>
<dbReference type="Gene3D" id="3.30.450.20">
    <property type="entry name" value="PAS domain"/>
    <property type="match status" value="1"/>
</dbReference>
<dbReference type="CDD" id="cd00082">
    <property type="entry name" value="HisKA"/>
    <property type="match status" value="1"/>
</dbReference>
<dbReference type="EC" id="2.7.13.3" evidence="2"/>
<dbReference type="PROSITE" id="PS50109">
    <property type="entry name" value="HIS_KIN"/>
    <property type="match status" value="1"/>
</dbReference>
<dbReference type="Proteomes" id="UP000501602">
    <property type="component" value="Chromosome"/>
</dbReference>
<dbReference type="InterPro" id="IPR013656">
    <property type="entry name" value="PAS_4"/>
</dbReference>
<evidence type="ECO:0000256" key="5">
    <source>
        <dbReference type="ARBA" id="ARBA00022741"/>
    </source>
</evidence>
<evidence type="ECO:0000256" key="4">
    <source>
        <dbReference type="ARBA" id="ARBA00022679"/>
    </source>
</evidence>
<dbReference type="Pfam" id="PF08448">
    <property type="entry name" value="PAS_4"/>
    <property type="match status" value="1"/>
</dbReference>
<evidence type="ECO:0000256" key="1">
    <source>
        <dbReference type="ARBA" id="ARBA00000085"/>
    </source>
</evidence>
<dbReference type="GO" id="GO:0000155">
    <property type="term" value="F:phosphorelay sensor kinase activity"/>
    <property type="evidence" value="ECO:0007669"/>
    <property type="project" value="InterPro"/>
</dbReference>
<dbReference type="SUPFAM" id="SSF55874">
    <property type="entry name" value="ATPase domain of HSP90 chaperone/DNA topoisomerase II/histidine kinase"/>
    <property type="match status" value="1"/>
</dbReference>
<dbReference type="InterPro" id="IPR035965">
    <property type="entry name" value="PAS-like_dom_sf"/>
</dbReference>
<proteinExistence type="predicted"/>
<gene>
    <name evidence="15" type="primary">glnL</name>
    <name evidence="15" type="ORF">HER31_16240</name>
</gene>
<evidence type="ECO:0000256" key="9">
    <source>
        <dbReference type="ARBA" id="ARBA00023231"/>
    </source>
</evidence>
<accession>A0A6H1UI77</accession>
<dbReference type="Pfam" id="PF00512">
    <property type="entry name" value="HisKA"/>
    <property type="match status" value="1"/>
</dbReference>
<dbReference type="KEGG" id="fes:HER31_16240"/>
<evidence type="ECO:0000256" key="11">
    <source>
        <dbReference type="ARBA" id="ARBA00039567"/>
    </source>
</evidence>
<dbReference type="SMART" id="SM00388">
    <property type="entry name" value="HisKA"/>
    <property type="match status" value="1"/>
</dbReference>
<keyword evidence="5" id="KW-0547">Nucleotide-binding</keyword>
<reference evidence="15 16" key="1">
    <citation type="submission" date="2020-04" db="EMBL/GenBank/DDBJ databases">
        <title>Ferrimonas sp. S7 isolated from sea water.</title>
        <authorList>
            <person name="Bae S.S."/>
            <person name="Baek K."/>
        </authorList>
    </citation>
    <scope>NUCLEOTIDE SEQUENCE [LARGE SCALE GENOMIC DNA]</scope>
    <source>
        <strain evidence="15 16">S7</strain>
    </source>
</reference>
<keyword evidence="8" id="KW-0902">Two-component regulatory system</keyword>
<evidence type="ECO:0000256" key="8">
    <source>
        <dbReference type="ARBA" id="ARBA00023012"/>
    </source>
</evidence>
<evidence type="ECO:0000256" key="12">
    <source>
        <dbReference type="ARBA" id="ARBA00042313"/>
    </source>
</evidence>
<keyword evidence="3" id="KW-0597">Phosphoprotein</keyword>
<dbReference type="InterPro" id="IPR004358">
    <property type="entry name" value="Sig_transdc_His_kin-like_C"/>
</dbReference>
<evidence type="ECO:0000256" key="13">
    <source>
        <dbReference type="ARBA" id="ARBA00043094"/>
    </source>
</evidence>
<keyword evidence="16" id="KW-1185">Reference proteome</keyword>
<dbReference type="SUPFAM" id="SSF55785">
    <property type="entry name" value="PYP-like sensor domain (PAS domain)"/>
    <property type="match status" value="1"/>
</dbReference>
<evidence type="ECO:0000313" key="16">
    <source>
        <dbReference type="Proteomes" id="UP000501602"/>
    </source>
</evidence>
<dbReference type="InterPro" id="IPR036097">
    <property type="entry name" value="HisK_dim/P_sf"/>
</dbReference>
<dbReference type="GO" id="GO:0005524">
    <property type="term" value="F:ATP binding"/>
    <property type="evidence" value="ECO:0007669"/>
    <property type="project" value="UniProtKB-KW"/>
</dbReference>
<organism evidence="15 16">
    <name type="scientific">Ferrimonas lipolytica</name>
    <dbReference type="NCBI Taxonomy" id="2724191"/>
    <lineage>
        <taxon>Bacteria</taxon>
        <taxon>Pseudomonadati</taxon>
        <taxon>Pseudomonadota</taxon>
        <taxon>Gammaproteobacteria</taxon>
        <taxon>Alteromonadales</taxon>
        <taxon>Ferrimonadaceae</taxon>
        <taxon>Ferrimonas</taxon>
    </lineage>
</organism>
<evidence type="ECO:0000313" key="15">
    <source>
        <dbReference type="EMBL" id="QIZ78310.1"/>
    </source>
</evidence>
<keyword evidence="6" id="KW-0418">Kinase</keyword>
<name>A0A6H1UI77_9GAMM</name>
<protein>
    <recommendedName>
        <fullName evidence="11">Sensory histidine kinase/phosphatase NtrB</fullName>
        <ecNumber evidence="2">2.7.13.3</ecNumber>
    </recommendedName>
    <alternativeName>
        <fullName evidence="12">Nitrogen regulation protein NR(II)</fullName>
    </alternativeName>
    <alternativeName>
        <fullName evidence="13">Nitrogen regulator II</fullName>
    </alternativeName>
</protein>
<dbReference type="InterPro" id="IPR000014">
    <property type="entry name" value="PAS"/>
</dbReference>
<comment type="catalytic activity">
    <reaction evidence="1">
        <text>ATP + protein L-histidine = ADP + protein N-phospho-L-histidine.</text>
        <dbReference type="EC" id="2.7.13.3"/>
    </reaction>
</comment>
<dbReference type="PANTHER" id="PTHR43065:SF16">
    <property type="entry name" value="SENSORY HISTIDINE KINASE_PHOSPHATASE NTRB"/>
    <property type="match status" value="1"/>
</dbReference>
<dbReference type="CDD" id="cd00130">
    <property type="entry name" value="PAS"/>
    <property type="match status" value="1"/>
</dbReference>
<feature type="domain" description="Histidine kinase" evidence="14">
    <location>
        <begin position="132"/>
        <end position="344"/>
    </location>
</feature>
<dbReference type="InterPro" id="IPR005467">
    <property type="entry name" value="His_kinase_dom"/>
</dbReference>
<dbReference type="Gene3D" id="1.10.287.130">
    <property type="match status" value="1"/>
</dbReference>
<dbReference type="AlphaFoldDB" id="A0A6H1UI77"/>
<dbReference type="SUPFAM" id="SSF47384">
    <property type="entry name" value="Homodimeric domain of signal transducing histidine kinase"/>
    <property type="match status" value="1"/>
</dbReference>
<evidence type="ECO:0000259" key="14">
    <source>
        <dbReference type="PROSITE" id="PS50109"/>
    </source>
</evidence>
<evidence type="ECO:0000256" key="3">
    <source>
        <dbReference type="ARBA" id="ARBA00022553"/>
    </source>
</evidence>
<sequence>MDLAVAITDNLSTAVLVLDANRTVEYANSAAEQLLALGQRRMQGCAITDLYQHLSVEHSTLMAALTGDQSQTLYALSLATLDGRHHTIDLSFSPLPDGNTIIEARSIDQQHRISQELQQYAQHHAAQLLVRGLAHEIKNPLGGLRGAAQLLQMELEGNELQEFTGIIIEQADRLRNLVDRLLGPQYPGQWQSTNVHRLLESSSQLCILEGEGSIEVERDYDPSIPDFLMDAEQLEQAILNIMRNGCQAMHNRGTLTVRTRSKGAMTIAGTRHRQIVAVTIADTGPGISSEVRDTLFYPMVTDKADGSGLGLSIAQNIVSQHQGRIDVESWPGHTEFTIYLPLRSTKEHV</sequence>
<dbReference type="Pfam" id="PF02518">
    <property type="entry name" value="HATPase_c"/>
    <property type="match status" value="1"/>
</dbReference>
<dbReference type="PANTHER" id="PTHR43065">
    <property type="entry name" value="SENSOR HISTIDINE KINASE"/>
    <property type="match status" value="1"/>
</dbReference>
<keyword evidence="7" id="KW-0067">ATP-binding</keyword>
<comment type="function">
    <text evidence="10">Member of the two-component regulatory system NtrB/NtrC, which controls expression of the nitrogen-regulated (ntr) genes in response to nitrogen limitation. Under conditions of nitrogen limitation, NtrB autophosphorylates and transfers the phosphoryl group to NtrC. In the presence of nitrogen, acts as a phosphatase that dephosphorylates and inactivates NtrC.</text>
</comment>
<keyword evidence="4" id="KW-0808">Transferase</keyword>
<evidence type="ECO:0000256" key="7">
    <source>
        <dbReference type="ARBA" id="ARBA00022840"/>
    </source>
</evidence>
<dbReference type="RefSeq" id="WP_168662151.1">
    <property type="nucleotide sequence ID" value="NZ_CP051180.1"/>
</dbReference>
<dbReference type="PRINTS" id="PR00344">
    <property type="entry name" value="BCTRLSENSOR"/>
</dbReference>
<dbReference type="Gene3D" id="3.30.565.10">
    <property type="entry name" value="Histidine kinase-like ATPase, C-terminal domain"/>
    <property type="match status" value="1"/>
</dbReference>
<dbReference type="InterPro" id="IPR003661">
    <property type="entry name" value="HisK_dim/P_dom"/>
</dbReference>
<evidence type="ECO:0000256" key="6">
    <source>
        <dbReference type="ARBA" id="ARBA00022777"/>
    </source>
</evidence>
<keyword evidence="9" id="KW-0535">Nitrogen fixation</keyword>
<dbReference type="NCBIfam" id="NF008293">
    <property type="entry name" value="PRK11073.1"/>
    <property type="match status" value="1"/>
</dbReference>
<dbReference type="SMART" id="SM00387">
    <property type="entry name" value="HATPase_c"/>
    <property type="match status" value="1"/>
</dbReference>